<reference evidence="1" key="1">
    <citation type="submission" date="2014-11" db="EMBL/GenBank/DDBJ databases">
        <authorList>
            <person name="Amaro Gonzalez C."/>
        </authorList>
    </citation>
    <scope>NUCLEOTIDE SEQUENCE</scope>
</reference>
<organism evidence="1">
    <name type="scientific">Anguilla anguilla</name>
    <name type="common">European freshwater eel</name>
    <name type="synonym">Muraena anguilla</name>
    <dbReference type="NCBI Taxonomy" id="7936"/>
    <lineage>
        <taxon>Eukaryota</taxon>
        <taxon>Metazoa</taxon>
        <taxon>Chordata</taxon>
        <taxon>Craniata</taxon>
        <taxon>Vertebrata</taxon>
        <taxon>Euteleostomi</taxon>
        <taxon>Actinopterygii</taxon>
        <taxon>Neopterygii</taxon>
        <taxon>Teleostei</taxon>
        <taxon>Anguilliformes</taxon>
        <taxon>Anguillidae</taxon>
        <taxon>Anguilla</taxon>
    </lineage>
</organism>
<dbReference type="EMBL" id="GBXM01099401">
    <property type="protein sequence ID" value="JAH09176.1"/>
    <property type="molecule type" value="Transcribed_RNA"/>
</dbReference>
<evidence type="ECO:0000313" key="1">
    <source>
        <dbReference type="EMBL" id="JAH09176.1"/>
    </source>
</evidence>
<reference evidence="1" key="2">
    <citation type="journal article" date="2015" name="Fish Shellfish Immunol.">
        <title>Early steps in the European eel (Anguilla anguilla)-Vibrio vulnificus interaction in the gills: Role of the RtxA13 toxin.</title>
        <authorList>
            <person name="Callol A."/>
            <person name="Pajuelo D."/>
            <person name="Ebbesson L."/>
            <person name="Teles M."/>
            <person name="MacKenzie S."/>
            <person name="Amaro C."/>
        </authorList>
    </citation>
    <scope>NUCLEOTIDE SEQUENCE</scope>
</reference>
<dbReference type="AlphaFoldDB" id="A0A0E9PX24"/>
<accession>A0A0E9PX24</accession>
<proteinExistence type="predicted"/>
<sequence>MLSPLTGSYVRGSGSLPKEVVENPAPGRLDPFLDFVPAFCS</sequence>
<protein>
    <submittedName>
        <fullName evidence="1">Uncharacterized protein</fullName>
    </submittedName>
</protein>
<name>A0A0E9PX24_ANGAN</name>